<dbReference type="PROSITE" id="PS51257">
    <property type="entry name" value="PROKAR_LIPOPROTEIN"/>
    <property type="match status" value="1"/>
</dbReference>
<sequence length="230" mass="24743">MKLPGQNIFYGWFVVLGCAFVVFGVTGGQFSFGVFLKPMTEEFGWSRATLSLAFGVTFMISGLLRPVVGYLADRYSPKAAALTGVAVMGVMLLLMPLINSLLHLYLIFAVMSVGLALGTGPILTKVVSQWFYDRRGLTLGLVSGAGSFGGMILVPAASVFLVLFSWQAAYLFLGMLLLLLVLPAGIWLIRNRPQDMGQLPQGRPPGTVAQDDPVVGEARAMPQLDTTFSD</sequence>
<dbReference type="PANTHER" id="PTHR11360:SF284">
    <property type="entry name" value="EG:103B4.3 PROTEIN-RELATED"/>
    <property type="match status" value="1"/>
</dbReference>
<evidence type="ECO:0000259" key="2">
    <source>
        <dbReference type="PROSITE" id="PS50850"/>
    </source>
</evidence>
<keyword evidence="1" id="KW-1133">Transmembrane helix</keyword>
<gene>
    <name evidence="3" type="ORF">METZ01_LOCUS361797</name>
</gene>
<dbReference type="GO" id="GO:0022857">
    <property type="term" value="F:transmembrane transporter activity"/>
    <property type="evidence" value="ECO:0007669"/>
    <property type="project" value="InterPro"/>
</dbReference>
<dbReference type="EMBL" id="UINC01128900">
    <property type="protein sequence ID" value="SVD08943.1"/>
    <property type="molecule type" value="Genomic_DNA"/>
</dbReference>
<feature type="transmembrane region" description="Helical" evidence="1">
    <location>
        <begin position="48"/>
        <end position="72"/>
    </location>
</feature>
<protein>
    <recommendedName>
        <fullName evidence="2">Major facilitator superfamily (MFS) profile domain-containing protein</fullName>
    </recommendedName>
</protein>
<feature type="transmembrane region" description="Helical" evidence="1">
    <location>
        <begin position="12"/>
        <end position="36"/>
    </location>
</feature>
<name>A0A382SGH0_9ZZZZ</name>
<feature type="transmembrane region" description="Helical" evidence="1">
    <location>
        <begin position="136"/>
        <end position="163"/>
    </location>
</feature>
<proteinExistence type="predicted"/>
<feature type="transmembrane region" description="Helical" evidence="1">
    <location>
        <begin position="79"/>
        <end position="98"/>
    </location>
</feature>
<evidence type="ECO:0000313" key="3">
    <source>
        <dbReference type="EMBL" id="SVD08943.1"/>
    </source>
</evidence>
<feature type="non-terminal residue" evidence="3">
    <location>
        <position position="230"/>
    </location>
</feature>
<reference evidence="3" key="1">
    <citation type="submission" date="2018-05" db="EMBL/GenBank/DDBJ databases">
        <authorList>
            <person name="Lanie J.A."/>
            <person name="Ng W.-L."/>
            <person name="Kazmierczak K.M."/>
            <person name="Andrzejewski T.M."/>
            <person name="Davidsen T.M."/>
            <person name="Wayne K.J."/>
            <person name="Tettelin H."/>
            <person name="Glass J.I."/>
            <person name="Rusch D."/>
            <person name="Podicherti R."/>
            <person name="Tsui H.-C.T."/>
            <person name="Winkler M.E."/>
        </authorList>
    </citation>
    <scope>NUCLEOTIDE SEQUENCE</scope>
</reference>
<keyword evidence="1" id="KW-0472">Membrane</keyword>
<dbReference type="InterPro" id="IPR050327">
    <property type="entry name" value="Proton-linked_MCT"/>
</dbReference>
<feature type="transmembrane region" description="Helical" evidence="1">
    <location>
        <begin position="104"/>
        <end position="124"/>
    </location>
</feature>
<evidence type="ECO:0000256" key="1">
    <source>
        <dbReference type="SAM" id="Phobius"/>
    </source>
</evidence>
<dbReference type="PANTHER" id="PTHR11360">
    <property type="entry name" value="MONOCARBOXYLATE TRANSPORTER"/>
    <property type="match status" value="1"/>
</dbReference>
<feature type="transmembrane region" description="Helical" evidence="1">
    <location>
        <begin position="169"/>
        <end position="189"/>
    </location>
</feature>
<dbReference type="InterPro" id="IPR011701">
    <property type="entry name" value="MFS"/>
</dbReference>
<dbReference type="InterPro" id="IPR036259">
    <property type="entry name" value="MFS_trans_sf"/>
</dbReference>
<keyword evidence="1" id="KW-0812">Transmembrane</keyword>
<dbReference type="SUPFAM" id="SSF103473">
    <property type="entry name" value="MFS general substrate transporter"/>
    <property type="match status" value="1"/>
</dbReference>
<dbReference type="AlphaFoldDB" id="A0A382SGH0"/>
<dbReference type="Gene3D" id="1.20.1250.20">
    <property type="entry name" value="MFS general substrate transporter like domains"/>
    <property type="match status" value="1"/>
</dbReference>
<organism evidence="3">
    <name type="scientific">marine metagenome</name>
    <dbReference type="NCBI Taxonomy" id="408172"/>
    <lineage>
        <taxon>unclassified sequences</taxon>
        <taxon>metagenomes</taxon>
        <taxon>ecological metagenomes</taxon>
    </lineage>
</organism>
<dbReference type="PROSITE" id="PS50850">
    <property type="entry name" value="MFS"/>
    <property type="match status" value="1"/>
</dbReference>
<accession>A0A382SGH0</accession>
<dbReference type="Pfam" id="PF07690">
    <property type="entry name" value="MFS_1"/>
    <property type="match status" value="1"/>
</dbReference>
<dbReference type="InterPro" id="IPR020846">
    <property type="entry name" value="MFS_dom"/>
</dbReference>
<feature type="domain" description="Major facilitator superfamily (MFS) profile" evidence="2">
    <location>
        <begin position="12"/>
        <end position="230"/>
    </location>
</feature>